<organism evidence="1 2">
    <name type="scientific">Paraglaciecola psychrophila 170</name>
    <dbReference type="NCBI Taxonomy" id="1129794"/>
    <lineage>
        <taxon>Bacteria</taxon>
        <taxon>Pseudomonadati</taxon>
        <taxon>Pseudomonadota</taxon>
        <taxon>Gammaproteobacteria</taxon>
        <taxon>Alteromonadales</taxon>
        <taxon>Alteromonadaceae</taxon>
        <taxon>Paraglaciecola</taxon>
    </lineage>
</organism>
<dbReference type="KEGG" id="gps:C427_3445"/>
<evidence type="ECO:0000313" key="1">
    <source>
        <dbReference type="EMBL" id="AGH45554.1"/>
    </source>
</evidence>
<reference evidence="1 2" key="1">
    <citation type="journal article" date="2013" name="Genome Announc.">
        <title>Complete Genome Sequence of Glaciecola psychrophila Strain 170T.</title>
        <authorList>
            <person name="Yin J."/>
            <person name="Chen J."/>
            <person name="Liu G."/>
            <person name="Yu Y."/>
            <person name="Song L."/>
            <person name="Wang X."/>
            <person name="Qu X."/>
        </authorList>
    </citation>
    <scope>NUCLEOTIDE SEQUENCE [LARGE SCALE GENOMIC DNA]</scope>
    <source>
        <strain evidence="1 2">170</strain>
    </source>
</reference>
<accession>K7ANE7</accession>
<dbReference type="EMBL" id="CP003837">
    <property type="protein sequence ID" value="AGH45554.1"/>
    <property type="molecule type" value="Genomic_DNA"/>
</dbReference>
<name>K7ANE7_9ALTE</name>
<gene>
    <name evidence="1" type="ORF">C427_3445</name>
</gene>
<protein>
    <submittedName>
        <fullName evidence="1">Uncharacterized protein</fullName>
    </submittedName>
</protein>
<dbReference type="AlphaFoldDB" id="K7ANE7"/>
<dbReference type="Proteomes" id="UP000011864">
    <property type="component" value="Chromosome"/>
</dbReference>
<proteinExistence type="predicted"/>
<sequence length="73" mass="8313">MFWGNVAGFFMLRRAATQATEFACLVYRFANKNHQLNTLTSVVKGTLPSEPAIFSQLLRFNFLNITEICLLII</sequence>
<dbReference type="HOGENOM" id="CLU_2701457_0_0_6"/>
<keyword evidence="2" id="KW-1185">Reference proteome</keyword>
<evidence type="ECO:0000313" key="2">
    <source>
        <dbReference type="Proteomes" id="UP000011864"/>
    </source>
</evidence>
<dbReference type="PATRIC" id="fig|1129794.4.peg.3425"/>